<feature type="transmembrane region" description="Helical" evidence="1">
    <location>
        <begin position="75"/>
        <end position="96"/>
    </location>
</feature>
<accession>A0A6J6H6X2</accession>
<gene>
    <name evidence="2" type="ORF">UFOPK1874_00314</name>
</gene>
<dbReference type="NCBIfam" id="NF038020">
    <property type="entry name" value="HeR"/>
    <property type="match status" value="1"/>
</dbReference>
<evidence type="ECO:0000313" key="2">
    <source>
        <dbReference type="EMBL" id="CAB4609301.1"/>
    </source>
</evidence>
<dbReference type="EMBL" id="CAEZUX010000017">
    <property type="protein sequence ID" value="CAB4609301.1"/>
    <property type="molecule type" value="Genomic_DNA"/>
</dbReference>
<name>A0A6J6H6X2_9ZZZZ</name>
<keyword evidence="1" id="KW-1133">Transmembrane helix</keyword>
<reference evidence="2" key="1">
    <citation type="submission" date="2020-05" db="EMBL/GenBank/DDBJ databases">
        <authorList>
            <person name="Chiriac C."/>
            <person name="Salcher M."/>
            <person name="Ghai R."/>
            <person name="Kavagutti S V."/>
        </authorList>
    </citation>
    <scope>NUCLEOTIDE SEQUENCE</scope>
</reference>
<dbReference type="Pfam" id="PF18761">
    <property type="entry name" value="Heliorhodopsin"/>
    <property type="match status" value="1"/>
</dbReference>
<proteinExistence type="predicted"/>
<keyword evidence="1" id="KW-0472">Membrane</keyword>
<organism evidence="2">
    <name type="scientific">freshwater metagenome</name>
    <dbReference type="NCBI Taxonomy" id="449393"/>
    <lineage>
        <taxon>unclassified sequences</taxon>
        <taxon>metagenomes</taxon>
        <taxon>ecological metagenomes</taxon>
    </lineage>
</organism>
<keyword evidence="1" id="KW-0812">Transmembrane</keyword>
<dbReference type="InterPro" id="IPR041113">
    <property type="entry name" value="Heliorhodopsin"/>
</dbReference>
<evidence type="ECO:0000256" key="1">
    <source>
        <dbReference type="SAM" id="Phobius"/>
    </source>
</evidence>
<feature type="transmembrane region" description="Helical" evidence="1">
    <location>
        <begin position="5"/>
        <end position="23"/>
    </location>
</feature>
<dbReference type="AlphaFoldDB" id="A0A6J6H6X2"/>
<protein>
    <submittedName>
        <fullName evidence="2">Unannotated protein</fullName>
    </submittedName>
</protein>
<sequence>MLPFWFGCIAGSIPWIAIFINTLSPSGPPETTVPGFVIGIVISLFIFFNCFAIVQWKQYRAQGKWSDYLYGERTYIVLSFVAKSLLAWQVFSGALIA</sequence>
<feature type="transmembrane region" description="Helical" evidence="1">
    <location>
        <begin position="35"/>
        <end position="54"/>
    </location>
</feature>